<gene>
    <name evidence="1" type="ORF">JAZ07_07710</name>
</gene>
<name>A0A9E4KD88_9GAMM</name>
<evidence type="ECO:0000313" key="1">
    <source>
        <dbReference type="EMBL" id="MCG7946218.1"/>
    </source>
</evidence>
<sequence length="181" mass="20675">MEELTHNLDLVEETVLDSLANRDDYVIFGGYAAMILVDVAHSNDIDIFVNDPGGVVEICEDLNSKDGWRMTKDEYISNIHLTVMERNGFTADIINGSSTGVLFIQTRHKINYKHWHLYVVDPAHLLLSKILQLSYPAQQKDKRQRDIIVVERLRSIVSPNAVEKALKTFSPYTWLATSTWL</sequence>
<organism evidence="1 2">
    <name type="scientific">Candidatus Thiodiazotropha taylori</name>
    <dbReference type="NCBI Taxonomy" id="2792791"/>
    <lineage>
        <taxon>Bacteria</taxon>
        <taxon>Pseudomonadati</taxon>
        <taxon>Pseudomonadota</taxon>
        <taxon>Gammaproteobacteria</taxon>
        <taxon>Chromatiales</taxon>
        <taxon>Sedimenticolaceae</taxon>
        <taxon>Candidatus Thiodiazotropha</taxon>
    </lineage>
</organism>
<accession>A0A9E4KD88</accession>
<reference evidence="1" key="1">
    <citation type="journal article" date="2021" name="Proc. Natl. Acad. Sci. U.S.A.">
        <title>Global biogeography of chemosynthetic symbionts reveals both localized and globally distributed symbiont groups. .</title>
        <authorList>
            <person name="Osvatic J.T."/>
            <person name="Wilkins L.G.E."/>
            <person name="Leibrecht L."/>
            <person name="Leray M."/>
            <person name="Zauner S."/>
            <person name="Polzin J."/>
            <person name="Camacho Y."/>
            <person name="Gros O."/>
            <person name="van Gils J.A."/>
            <person name="Eisen J.A."/>
            <person name="Petersen J.M."/>
            <person name="Yuen B."/>
        </authorList>
    </citation>
    <scope>NUCLEOTIDE SEQUENCE</scope>
    <source>
        <strain evidence="1">MAGclacostrist064TRANS</strain>
    </source>
</reference>
<evidence type="ECO:0000313" key="2">
    <source>
        <dbReference type="Proteomes" id="UP000886667"/>
    </source>
</evidence>
<comment type="caution">
    <text evidence="1">The sequence shown here is derived from an EMBL/GenBank/DDBJ whole genome shotgun (WGS) entry which is preliminary data.</text>
</comment>
<protein>
    <submittedName>
        <fullName evidence="1">Uncharacterized protein</fullName>
    </submittedName>
</protein>
<dbReference type="Gene3D" id="3.30.460.40">
    <property type="match status" value="1"/>
</dbReference>
<dbReference type="Proteomes" id="UP000886667">
    <property type="component" value="Unassembled WGS sequence"/>
</dbReference>
<proteinExistence type="predicted"/>
<dbReference type="EMBL" id="JAEPCM010000262">
    <property type="protein sequence ID" value="MCG7946218.1"/>
    <property type="molecule type" value="Genomic_DNA"/>
</dbReference>
<dbReference type="AlphaFoldDB" id="A0A9E4KD88"/>